<evidence type="ECO:0000313" key="11">
    <source>
        <dbReference type="Proteomes" id="UP000051574"/>
    </source>
</evidence>
<dbReference type="EMBL" id="LJIG01022832">
    <property type="protein sequence ID" value="KRT78486.1"/>
    <property type="molecule type" value="Genomic_DNA"/>
</dbReference>
<evidence type="ECO:0000256" key="2">
    <source>
        <dbReference type="ARBA" id="ARBA00008335"/>
    </source>
</evidence>
<evidence type="ECO:0000256" key="5">
    <source>
        <dbReference type="ARBA" id="ARBA00022989"/>
    </source>
</evidence>
<keyword evidence="11" id="KW-1185">Reference proteome</keyword>
<evidence type="ECO:0000256" key="8">
    <source>
        <dbReference type="SAM" id="Phobius"/>
    </source>
</evidence>
<evidence type="ECO:0000256" key="4">
    <source>
        <dbReference type="ARBA" id="ARBA00022692"/>
    </source>
</evidence>
<dbReference type="SUPFAM" id="SSF103473">
    <property type="entry name" value="MFS general substrate transporter"/>
    <property type="match status" value="1"/>
</dbReference>
<dbReference type="OrthoDB" id="4139357at2759"/>
<evidence type="ECO:0000259" key="9">
    <source>
        <dbReference type="PROSITE" id="PS50850"/>
    </source>
</evidence>
<comment type="caution">
    <text evidence="10">The sequence shown here is derived from an EMBL/GenBank/DDBJ whole genome shotgun (WGS) entry which is preliminary data.</text>
</comment>
<name>A0A0T6ATV3_9SCAR</name>
<protein>
    <submittedName>
        <fullName evidence="10">Membrane transporter</fullName>
    </submittedName>
</protein>
<comment type="subcellular location">
    <subcellularLocation>
        <location evidence="1">Membrane</location>
        <topology evidence="1">Multi-pass membrane protein</topology>
    </subcellularLocation>
</comment>
<keyword evidence="4 8" id="KW-0812">Transmembrane</keyword>
<comment type="similarity">
    <text evidence="2">Belongs to the major facilitator superfamily.</text>
</comment>
<dbReference type="Proteomes" id="UP000051574">
    <property type="component" value="Unassembled WGS sequence"/>
</dbReference>
<gene>
    <name evidence="10" type="ORF">AMK59_8023</name>
</gene>
<evidence type="ECO:0000256" key="6">
    <source>
        <dbReference type="ARBA" id="ARBA00023136"/>
    </source>
</evidence>
<dbReference type="GO" id="GO:0022857">
    <property type="term" value="F:transmembrane transporter activity"/>
    <property type="evidence" value="ECO:0007669"/>
    <property type="project" value="InterPro"/>
</dbReference>
<feature type="transmembrane region" description="Helical" evidence="8">
    <location>
        <begin position="189"/>
        <end position="208"/>
    </location>
</feature>
<dbReference type="AlphaFoldDB" id="A0A0T6ATV3"/>
<keyword evidence="6 8" id="KW-0472">Membrane</keyword>
<dbReference type="PANTHER" id="PTHR23511:SF5">
    <property type="entry name" value="MAJOR FACILITATOR-TYPE TRANSPORTER HXNZ-RELATED"/>
    <property type="match status" value="1"/>
</dbReference>
<dbReference type="Pfam" id="PF00083">
    <property type="entry name" value="Sugar_tr"/>
    <property type="match status" value="1"/>
</dbReference>
<reference evidence="10 11" key="1">
    <citation type="submission" date="2015-09" db="EMBL/GenBank/DDBJ databases">
        <title>Draft genome of the scarab beetle Oryctes borbonicus.</title>
        <authorList>
            <person name="Meyer J.M."/>
            <person name="Markov G.V."/>
            <person name="Baskaran P."/>
            <person name="Herrmann M."/>
            <person name="Sommer R.J."/>
            <person name="Roedelsperger C."/>
        </authorList>
    </citation>
    <scope>NUCLEOTIDE SEQUENCE [LARGE SCALE GENOMIC DNA]</scope>
    <source>
        <strain evidence="10">OB123</strain>
        <tissue evidence="10">Whole animal</tissue>
    </source>
</reference>
<evidence type="ECO:0000256" key="7">
    <source>
        <dbReference type="SAM" id="MobiDB-lite"/>
    </source>
</evidence>
<dbReference type="GO" id="GO:0016020">
    <property type="term" value="C:membrane"/>
    <property type="evidence" value="ECO:0007669"/>
    <property type="project" value="UniProtKB-SubCell"/>
</dbReference>
<feature type="transmembrane region" description="Helical" evidence="8">
    <location>
        <begin position="102"/>
        <end position="119"/>
    </location>
</feature>
<evidence type="ECO:0000256" key="3">
    <source>
        <dbReference type="ARBA" id="ARBA00022448"/>
    </source>
</evidence>
<dbReference type="Gene3D" id="1.20.1250.20">
    <property type="entry name" value="MFS general substrate transporter like domains"/>
    <property type="match status" value="1"/>
</dbReference>
<feature type="transmembrane region" description="Helical" evidence="8">
    <location>
        <begin position="131"/>
        <end position="149"/>
    </location>
</feature>
<evidence type="ECO:0000256" key="1">
    <source>
        <dbReference type="ARBA" id="ARBA00004141"/>
    </source>
</evidence>
<keyword evidence="5 8" id="KW-1133">Transmembrane helix</keyword>
<dbReference type="InterPro" id="IPR036259">
    <property type="entry name" value="MFS_trans_sf"/>
</dbReference>
<dbReference type="PANTHER" id="PTHR23511">
    <property type="entry name" value="SYNAPTIC VESICLE GLYCOPROTEIN 2"/>
    <property type="match status" value="1"/>
</dbReference>
<dbReference type="PROSITE" id="PS50850">
    <property type="entry name" value="MFS"/>
    <property type="match status" value="1"/>
</dbReference>
<evidence type="ECO:0000313" key="10">
    <source>
        <dbReference type="EMBL" id="KRT78486.1"/>
    </source>
</evidence>
<accession>A0A0T6ATV3</accession>
<dbReference type="InterPro" id="IPR020846">
    <property type="entry name" value="MFS_dom"/>
</dbReference>
<dbReference type="InterPro" id="IPR005828">
    <property type="entry name" value="MFS_sugar_transport-like"/>
</dbReference>
<sequence>MVLRKSRGYQDIEGTSSESRNELPDPDTTVTQEIEMASMSVVPDDTFTVTQAVNALGFGWFQVKLSLWTGLCWMADSMEMTILSILSPALHCHWHISRYQQALTTTIVFLGMMLSSTFWGNLSDRYGRKHALSLCAILLFYYGLLSAIAPSFMWILLLRGLVGFAIGCTPQSVTLYAEFLPTKQRAKCVVLLDVSLMLLCFFLSRLFLCSFVSFKCFQCFWALGACFEVFLALIIMPTLGWQWLLALSTGPLLAFALVCPWLPESARFHVASGQTEKALETLEKIAKDNGKPMLLGRLVVDDATTISPHRGRFRDLLVPSLRLTSLLLWFIW</sequence>
<keyword evidence="3" id="KW-0813">Transport</keyword>
<organism evidence="10 11">
    <name type="scientific">Oryctes borbonicus</name>
    <dbReference type="NCBI Taxonomy" id="1629725"/>
    <lineage>
        <taxon>Eukaryota</taxon>
        <taxon>Metazoa</taxon>
        <taxon>Ecdysozoa</taxon>
        <taxon>Arthropoda</taxon>
        <taxon>Hexapoda</taxon>
        <taxon>Insecta</taxon>
        <taxon>Pterygota</taxon>
        <taxon>Neoptera</taxon>
        <taxon>Endopterygota</taxon>
        <taxon>Coleoptera</taxon>
        <taxon>Polyphaga</taxon>
        <taxon>Scarabaeiformia</taxon>
        <taxon>Scarabaeidae</taxon>
        <taxon>Dynastinae</taxon>
        <taxon>Oryctes</taxon>
    </lineage>
</organism>
<feature type="region of interest" description="Disordered" evidence="7">
    <location>
        <begin position="1"/>
        <end position="26"/>
    </location>
</feature>
<feature type="domain" description="Major facilitator superfamily (MFS) profile" evidence="9">
    <location>
        <begin position="65"/>
        <end position="332"/>
    </location>
</feature>
<proteinExistence type="inferred from homology"/>
<feature type="transmembrane region" description="Helical" evidence="8">
    <location>
        <begin position="220"/>
        <end position="237"/>
    </location>
</feature>